<feature type="domain" description="Thiamine phosphate synthase/TenI" evidence="3">
    <location>
        <begin position="2"/>
        <end position="126"/>
    </location>
</feature>
<comment type="caution">
    <text evidence="4">The sequence shown here is derived from an EMBL/GenBank/DDBJ whole genome shotgun (WGS) entry which is preliminary data.</text>
</comment>
<keyword evidence="5" id="KW-1185">Reference proteome</keyword>
<dbReference type="PANTHER" id="PTHR20857:SF22">
    <property type="entry name" value="THIAZOLE TAUTOMERASE"/>
    <property type="match status" value="1"/>
</dbReference>
<dbReference type="Proteomes" id="UP001208656">
    <property type="component" value="Unassembled WGS sequence"/>
</dbReference>
<dbReference type="SUPFAM" id="SSF51391">
    <property type="entry name" value="Thiamin phosphate synthase"/>
    <property type="match status" value="1"/>
</dbReference>
<dbReference type="CDD" id="cd00564">
    <property type="entry name" value="TMP_TenI"/>
    <property type="match status" value="1"/>
</dbReference>
<name>A0ABT2WC76_9BACI</name>
<reference evidence="4 5" key="1">
    <citation type="submission" date="2022-10" db="EMBL/GenBank/DDBJ databases">
        <title>Description of Fervidibacillus gen. nov. in the family Fervidibacillaceae fam. nov. with two species, Fervidibacillus albus sp. nov., and Fervidibacillus halotolerans sp. nov., isolated from tidal flat sediments.</title>
        <authorList>
            <person name="Kwon K.K."/>
            <person name="Yang S.-H."/>
        </authorList>
    </citation>
    <scope>NUCLEOTIDE SEQUENCE [LARGE SCALE GENOMIC DNA]</scope>
    <source>
        <strain evidence="4 5">DSM 23332</strain>
    </source>
</reference>
<keyword evidence="2" id="KW-0784">Thiamine biosynthesis</keyword>
<evidence type="ECO:0000256" key="1">
    <source>
        <dbReference type="ARBA" id="ARBA00004948"/>
    </source>
</evidence>
<dbReference type="EMBL" id="JAOUSE010000003">
    <property type="protein sequence ID" value="MCU9593274.1"/>
    <property type="molecule type" value="Genomic_DNA"/>
</dbReference>
<dbReference type="InterPro" id="IPR013785">
    <property type="entry name" value="Aldolase_TIM"/>
</dbReference>
<dbReference type="InterPro" id="IPR036206">
    <property type="entry name" value="ThiamineP_synth_sf"/>
</dbReference>
<organism evidence="4 5">
    <name type="scientific">Pallidibacillus thermolactis</name>
    <dbReference type="NCBI Taxonomy" id="251051"/>
    <lineage>
        <taxon>Bacteria</taxon>
        <taxon>Bacillati</taxon>
        <taxon>Bacillota</taxon>
        <taxon>Bacilli</taxon>
        <taxon>Bacillales</taxon>
        <taxon>Bacillaceae</taxon>
        <taxon>Pallidibacillus</taxon>
    </lineage>
</organism>
<accession>A0ABT2WC76</accession>
<dbReference type="Gene3D" id="3.20.20.70">
    <property type="entry name" value="Aldolase class I"/>
    <property type="match status" value="1"/>
</dbReference>
<sequence>MYKKKLVINDRLDVALLTGIPNVHLPGAGLPVKLVKQKFPEIKVGVSVHSLAEAVIAAEDGADYCLFGHVFPTNSKKGIPGKGTKLLKEIVQKAGIPVLAIGGITPDNMTEVAATKVSGIAVMSAILSAQNPKEAAKLFRKERD</sequence>
<evidence type="ECO:0000256" key="2">
    <source>
        <dbReference type="ARBA" id="ARBA00022977"/>
    </source>
</evidence>
<dbReference type="InterPro" id="IPR022998">
    <property type="entry name" value="ThiamineP_synth_TenI"/>
</dbReference>
<evidence type="ECO:0000259" key="3">
    <source>
        <dbReference type="Pfam" id="PF02581"/>
    </source>
</evidence>
<comment type="pathway">
    <text evidence="1">Cofactor biosynthesis; thiamine diphosphate biosynthesis.</text>
</comment>
<evidence type="ECO:0000313" key="5">
    <source>
        <dbReference type="Proteomes" id="UP001208656"/>
    </source>
</evidence>
<proteinExistence type="predicted"/>
<protein>
    <submittedName>
        <fullName evidence="4">Thiamine phosphate synthase</fullName>
    </submittedName>
</protein>
<dbReference type="PANTHER" id="PTHR20857">
    <property type="entry name" value="THIAMINE-PHOSPHATE PYROPHOSPHORYLASE"/>
    <property type="match status" value="1"/>
</dbReference>
<evidence type="ECO:0000313" key="4">
    <source>
        <dbReference type="EMBL" id="MCU9593274.1"/>
    </source>
</evidence>
<gene>
    <name evidence="4" type="ORF">OEV82_02240</name>
</gene>
<dbReference type="Pfam" id="PF02581">
    <property type="entry name" value="TMP-TENI"/>
    <property type="match status" value="1"/>
</dbReference>